<keyword evidence="2" id="KW-1185">Reference proteome</keyword>
<dbReference type="EMBL" id="LOHF01000002">
    <property type="protein sequence ID" value="OUM75105.1"/>
    <property type="molecule type" value="Genomic_DNA"/>
</dbReference>
<dbReference type="OrthoDB" id="556502at2"/>
<evidence type="ECO:0000313" key="1">
    <source>
        <dbReference type="EMBL" id="OUM75105.1"/>
    </source>
</evidence>
<gene>
    <name evidence="1" type="ORF">AUC60_02555</name>
</gene>
<evidence type="ECO:0000313" key="2">
    <source>
        <dbReference type="Proteomes" id="UP000195440"/>
    </source>
</evidence>
<dbReference type="SUPFAM" id="SSF52540">
    <property type="entry name" value="P-loop containing nucleoside triphosphate hydrolases"/>
    <property type="match status" value="1"/>
</dbReference>
<sequence>MRFFEIEAKDISELGDDDLRELVGRLCEAELVQAGLATSCVTWGGAQEAADGGLDVSVNETRPLQYPNFVPRSVTGFQVKKHAMGKASCTKEMLDKGSLKPVIAAIAHQRGAYIIVSGKDNCSDKMLSERLSGMVEAVASLPSKDQLMLDFYGRDRIATWLRQYPGVALWVRYKLGKPLSGWRPFGRWAATPVDIADEFLTDEHPCVFLADTAADEPQPLLSGLLRTREKLRTPGSAVRIIGLSGVGKTRFAQALFEENLGGEPLPKSSAIYADLGDDLLPSALELVGYFIANDIASYIVLDNCPADVHRQLQKAVSSSGTKLRILTIEYDISDDKPEETEVVKIEPSSESTVSKVIQLRFPDLERGNADKIAEFSGGNARVAIALASRVKFDETLTNFSDEELFQRLFSQRKGKSEILLESAEALSLFYSFDISHGDLNDELSVISSMSGIERRTLYRHAAELLRRQLAQKRGDWRAILPHALANRLAKSALENIAISEVNSELFKSANIRLLKSCAHRIGYLHDCKAAQDLAESWIVPGAPLGDISVCNSDLIDCLNYIAPVFPATVLSCLETASMQPAFATRSNPNFIVFVRLLCHLAYEDEYFERAVAVLLKFAEDESESENNNSIVARIKQLFSLYLSGTQALPSRRRSVIEGLLQSSEQRFHQIAFRLLDSALETGHWSSWGTFDFGARKRGPGWVPSNYAEQTDWYEQVIRLLERYLVLEHTSLNDFVKILLSSNFRGLWTSAGCFELLERIVNTYARAGAWPEMWVAIKNVIHFDSDRHESELLERLRTLEKVSAPADPFSEIEAYALTNTWTHVVVDAEDFSTASAAMHEKLMMLGEIASAEQSYIDRLGDRLWRTHIDSLWYFGKGLARGSVDKSAMFEKLIRQVEESELEEVQPILLVGFLHEIHEQNVSMFRAMIEMILHERKLAPHAVYLLCSSPLEAWGVIKLVELAKSRKVESWRFTHISLGRMHEKISDEMLVELLSILIELDGGLVSVVQILEMRFFIDHDSSYTPSDSLLAFGRQVFLIMLAMHRDEIGQISSHGLKRIAKYCLSISAPLAEISKMVSLICDGVTNYRLYSFEITDITSVLIKNFPELFLSGVFSGDEDDDVLAYTIFRDRGYGVKTSSLNKVPIGRLINWCNADRNKLKQLGSVVSIYLAVEPEDGLIENPKRVELSSHIKTILDAADDKTQIVDIIYARARPSGWSGSLADILEVRAHAFSELLHHSALEVRDSAKAKLALMEQSIRHNRARESEEHNRWEQRFE</sequence>
<reference evidence="1 2" key="1">
    <citation type="journal article" date="2017" name="Syst. Appl. Microbiol.">
        <title>Pseudomonas caspiana sp. nov., a citrus pathogen in the Pseudomonas syringae phylogenetic group.</title>
        <authorList>
            <person name="Busquets A."/>
            <person name="Gomila M."/>
            <person name="Beiki F."/>
            <person name="Mulet M."/>
            <person name="Rahimian H."/>
            <person name="Garcia-Valdes E."/>
            <person name="Lalucat J."/>
        </authorList>
    </citation>
    <scope>NUCLEOTIDE SEQUENCE [LARGE SCALE GENOMIC DNA]</scope>
    <source>
        <strain evidence="1 2">FBF102</strain>
    </source>
</reference>
<dbReference type="InterPro" id="IPR027417">
    <property type="entry name" value="P-loop_NTPase"/>
</dbReference>
<name>A0A1Y3P5I2_9PSED</name>
<accession>A0A1Y3P5I2</accession>
<protein>
    <submittedName>
        <fullName evidence="1">Uncharacterized protein</fullName>
    </submittedName>
</protein>
<dbReference type="Proteomes" id="UP000195440">
    <property type="component" value="Unassembled WGS sequence"/>
</dbReference>
<organism evidence="1 2">
    <name type="scientific">Pseudomonas caspiana</name>
    <dbReference type="NCBI Taxonomy" id="1451454"/>
    <lineage>
        <taxon>Bacteria</taxon>
        <taxon>Pseudomonadati</taxon>
        <taxon>Pseudomonadota</taxon>
        <taxon>Gammaproteobacteria</taxon>
        <taxon>Pseudomonadales</taxon>
        <taxon>Pseudomonadaceae</taxon>
        <taxon>Pseudomonas</taxon>
    </lineage>
</organism>
<dbReference type="AlphaFoldDB" id="A0A1Y3P5I2"/>
<dbReference type="RefSeq" id="WP_087264544.1">
    <property type="nucleotide sequence ID" value="NZ_JBJGBV010000005.1"/>
</dbReference>
<comment type="caution">
    <text evidence="1">The sequence shown here is derived from an EMBL/GenBank/DDBJ whole genome shotgun (WGS) entry which is preliminary data.</text>
</comment>
<proteinExistence type="predicted"/>